<dbReference type="InterPro" id="IPR051068">
    <property type="entry name" value="MFS_Domain-Containing_Protein"/>
</dbReference>
<evidence type="ECO:0000256" key="6">
    <source>
        <dbReference type="SAM" id="Phobius"/>
    </source>
</evidence>
<dbReference type="InterPro" id="IPR011701">
    <property type="entry name" value="MFS"/>
</dbReference>
<proteinExistence type="predicted"/>
<gene>
    <name evidence="8" type="primary">mfsd8_3</name>
    <name evidence="8" type="ORF">FJT64_004357</name>
</gene>
<dbReference type="GO" id="GO:0012505">
    <property type="term" value="C:endomembrane system"/>
    <property type="evidence" value="ECO:0007669"/>
    <property type="project" value="UniProtKB-SubCell"/>
</dbReference>
<feature type="chain" id="PRO_5025591410" evidence="7">
    <location>
        <begin position="21"/>
        <end position="607"/>
    </location>
</feature>
<organism evidence="8 9">
    <name type="scientific">Amphibalanus amphitrite</name>
    <name type="common">Striped barnacle</name>
    <name type="synonym">Balanus amphitrite</name>
    <dbReference type="NCBI Taxonomy" id="1232801"/>
    <lineage>
        <taxon>Eukaryota</taxon>
        <taxon>Metazoa</taxon>
        <taxon>Ecdysozoa</taxon>
        <taxon>Arthropoda</taxon>
        <taxon>Crustacea</taxon>
        <taxon>Multicrustacea</taxon>
        <taxon>Cirripedia</taxon>
        <taxon>Thoracica</taxon>
        <taxon>Thoracicalcarea</taxon>
        <taxon>Balanomorpha</taxon>
        <taxon>Balanoidea</taxon>
        <taxon>Balanidae</taxon>
        <taxon>Amphibalaninae</taxon>
        <taxon>Amphibalanus</taxon>
    </lineage>
</organism>
<keyword evidence="5 6" id="KW-0472">Membrane</keyword>
<reference evidence="8 9" key="1">
    <citation type="submission" date="2019-07" db="EMBL/GenBank/DDBJ databases">
        <title>Draft genome assembly of a fouling barnacle, Amphibalanus amphitrite (Darwin, 1854): The first reference genome for Thecostraca.</title>
        <authorList>
            <person name="Kim W."/>
        </authorList>
    </citation>
    <scope>NUCLEOTIDE SEQUENCE [LARGE SCALE GENOMIC DNA]</scope>
    <source>
        <strain evidence="8">SNU_AA5</strain>
        <tissue evidence="8">Soma without cirri and trophi</tissue>
    </source>
</reference>
<evidence type="ECO:0000256" key="1">
    <source>
        <dbReference type="ARBA" id="ARBA00004127"/>
    </source>
</evidence>
<feature type="signal peptide" evidence="7">
    <location>
        <begin position="1"/>
        <end position="20"/>
    </location>
</feature>
<comment type="caution">
    <text evidence="8">The sequence shown here is derived from an EMBL/GenBank/DDBJ whole genome shotgun (WGS) entry which is preliminary data.</text>
</comment>
<accession>A0A6A4W3D0</accession>
<keyword evidence="9" id="KW-1185">Reference proteome</keyword>
<keyword evidence="2" id="KW-0813">Transport</keyword>
<evidence type="ECO:0000256" key="2">
    <source>
        <dbReference type="ARBA" id="ARBA00022448"/>
    </source>
</evidence>
<dbReference type="InterPro" id="IPR036259">
    <property type="entry name" value="MFS_trans_sf"/>
</dbReference>
<evidence type="ECO:0000313" key="9">
    <source>
        <dbReference type="Proteomes" id="UP000440578"/>
    </source>
</evidence>
<feature type="transmembrane region" description="Helical" evidence="6">
    <location>
        <begin position="500"/>
        <end position="525"/>
    </location>
</feature>
<evidence type="ECO:0000256" key="7">
    <source>
        <dbReference type="SAM" id="SignalP"/>
    </source>
</evidence>
<keyword evidence="3 6" id="KW-0812">Transmembrane</keyword>
<feature type="transmembrane region" description="Helical" evidence="6">
    <location>
        <begin position="408"/>
        <end position="430"/>
    </location>
</feature>
<evidence type="ECO:0000256" key="3">
    <source>
        <dbReference type="ARBA" id="ARBA00022692"/>
    </source>
</evidence>
<evidence type="ECO:0000256" key="5">
    <source>
        <dbReference type="ARBA" id="ARBA00023136"/>
    </source>
</evidence>
<feature type="transmembrane region" description="Helical" evidence="6">
    <location>
        <begin position="537"/>
        <end position="562"/>
    </location>
</feature>
<feature type="transmembrane region" description="Helical" evidence="6">
    <location>
        <begin position="369"/>
        <end position="388"/>
    </location>
</feature>
<sequence length="607" mass="65830">MAATLTRFLALALLVAAASAQMGGRRGMRGGRPPRLPSPEEQLATMKEAGCLPEDFVDPDFSECESKRLPPMKMACIATVSGFSGNSGFDQAAAEAFIDARSSDAQWTAHQKELLSNCSSMLSEELPVEKQGLFVQLCWIQLTVGECAVQRLTATIAEVDADNAEEVATGVATMAGGHCFKKGLEYPAEATQMWENCAAESGLDVTVLMAAGAYFKMFIMGDNGLPELTADNITAVAEEFEKIEAVIDCYALASGEVSSDGTINYDTILAGIEAAEGKQPVKDAAKKIVEYCQGENPEDIGEFYDCFVEAQPYACVALRSYAIISVSPLLSNMSVLVMKLKKWKDSRPNRNTFPTSHLETWDERQRRKAALLIIYIKTLVYFSVVAMVMPPTWPYLQSLDPNASKTLVGWIIVGVPALRPVNALLVGWLLKKFSIRAVTIVSGVFILVSCAMWSTAYHAPIYGGYWLLISRFVIGFFGAEFQIGTTHVASATTKEERSTAMTILAGCLSIAYMMAPGVMSAISFVGPVGITVCGFILNMYTVAGLLGLAVYAAALGLFCFYYEESDIAVREEKLSEDVCGLVKKQETRFLSPIRANLAMEPQKADQG</sequence>
<dbReference type="GO" id="GO:0022857">
    <property type="term" value="F:transmembrane transporter activity"/>
    <property type="evidence" value="ECO:0007669"/>
    <property type="project" value="InterPro"/>
</dbReference>
<dbReference type="GO" id="GO:0005765">
    <property type="term" value="C:lysosomal membrane"/>
    <property type="evidence" value="ECO:0007669"/>
    <property type="project" value="TreeGrafter"/>
</dbReference>
<dbReference type="OrthoDB" id="370281at2759"/>
<dbReference type="Gene3D" id="1.20.1250.20">
    <property type="entry name" value="MFS general substrate transporter like domains"/>
    <property type="match status" value="1"/>
</dbReference>
<evidence type="ECO:0000313" key="8">
    <source>
        <dbReference type="EMBL" id="KAF0298294.1"/>
    </source>
</evidence>
<dbReference type="PANTHER" id="PTHR23510">
    <property type="entry name" value="INNER MEMBRANE TRANSPORT PROTEIN YAJR"/>
    <property type="match status" value="1"/>
</dbReference>
<keyword evidence="7" id="KW-0732">Signal</keyword>
<comment type="subcellular location">
    <subcellularLocation>
        <location evidence="1">Endomembrane system</location>
        <topology evidence="1">Multi-pass membrane protein</topology>
    </subcellularLocation>
</comment>
<name>A0A6A4W3D0_AMPAM</name>
<dbReference type="SUPFAM" id="SSF103473">
    <property type="entry name" value="MFS general substrate transporter"/>
    <property type="match status" value="1"/>
</dbReference>
<feature type="transmembrane region" description="Helical" evidence="6">
    <location>
        <begin position="437"/>
        <end position="456"/>
    </location>
</feature>
<dbReference type="Proteomes" id="UP000440578">
    <property type="component" value="Unassembled WGS sequence"/>
</dbReference>
<keyword evidence="4 6" id="KW-1133">Transmembrane helix</keyword>
<feature type="transmembrane region" description="Helical" evidence="6">
    <location>
        <begin position="321"/>
        <end position="340"/>
    </location>
</feature>
<protein>
    <submittedName>
        <fullName evidence="8">Major facilitator superfamily domain-containing protein 8</fullName>
    </submittedName>
</protein>
<dbReference type="AlphaFoldDB" id="A0A6A4W3D0"/>
<dbReference type="PANTHER" id="PTHR23510:SF3">
    <property type="entry name" value="MAJOR FACILITATOR SUPERFAMILY DOMAIN-CONTAINING PROTEIN 8"/>
    <property type="match status" value="1"/>
</dbReference>
<evidence type="ECO:0000256" key="4">
    <source>
        <dbReference type="ARBA" id="ARBA00022989"/>
    </source>
</evidence>
<dbReference type="Pfam" id="PF07690">
    <property type="entry name" value="MFS_1"/>
    <property type="match status" value="1"/>
</dbReference>
<dbReference type="EMBL" id="VIIS01001439">
    <property type="protein sequence ID" value="KAF0298294.1"/>
    <property type="molecule type" value="Genomic_DNA"/>
</dbReference>